<gene>
    <name evidence="1" type="ORF">EH55_06830</name>
</gene>
<dbReference type="AlphaFoldDB" id="A0A073IQ26"/>
<sequence length="73" mass="8393">MCFVYGYLPEEILAMKYRHFLMLARRIDANERRRAVYTALAFNEPGALSEQEGSKETVKDFSVDELLADCNGK</sequence>
<protein>
    <submittedName>
        <fullName evidence="1">Uncharacterized protein</fullName>
    </submittedName>
</protein>
<proteinExistence type="predicted"/>
<name>A0A073IQ26_9BACT</name>
<dbReference type="EMBL" id="JMKI01000037">
    <property type="protein sequence ID" value="KEJ91685.1"/>
    <property type="molecule type" value="Genomic_DNA"/>
</dbReference>
<dbReference type="STRING" id="2754.EH55_06830"/>
<accession>A0A073IQ26</accession>
<reference evidence="1 2" key="1">
    <citation type="submission" date="2014-04" db="EMBL/GenBank/DDBJ databases">
        <title>Draft Genome Sequence of Synergistes jonesii.</title>
        <authorList>
            <person name="Coil D.A."/>
            <person name="Eisen J.A."/>
            <person name="Holland-Moritz H.E."/>
        </authorList>
    </citation>
    <scope>NUCLEOTIDE SEQUENCE [LARGE SCALE GENOMIC DNA]</scope>
    <source>
        <strain evidence="1 2">78-1</strain>
    </source>
</reference>
<keyword evidence="2" id="KW-1185">Reference proteome</keyword>
<evidence type="ECO:0000313" key="2">
    <source>
        <dbReference type="Proteomes" id="UP000027665"/>
    </source>
</evidence>
<organism evidence="1 2">
    <name type="scientific">Synergistes jonesii</name>
    <dbReference type="NCBI Taxonomy" id="2754"/>
    <lineage>
        <taxon>Bacteria</taxon>
        <taxon>Thermotogati</taxon>
        <taxon>Synergistota</taxon>
        <taxon>Synergistia</taxon>
        <taxon>Synergistales</taxon>
        <taxon>Synergistaceae</taxon>
        <taxon>Synergistes</taxon>
    </lineage>
</organism>
<evidence type="ECO:0000313" key="1">
    <source>
        <dbReference type="EMBL" id="KEJ91685.1"/>
    </source>
</evidence>
<dbReference type="Proteomes" id="UP000027665">
    <property type="component" value="Unassembled WGS sequence"/>
</dbReference>
<comment type="caution">
    <text evidence="1">The sequence shown here is derived from an EMBL/GenBank/DDBJ whole genome shotgun (WGS) entry which is preliminary data.</text>
</comment>